<reference evidence="6 7" key="1">
    <citation type="submission" date="2019-10" db="EMBL/GenBank/DDBJ databases">
        <title>Description of Paenibacillus choica sp. nov.</title>
        <authorList>
            <person name="Carlier A."/>
            <person name="Qi S."/>
        </authorList>
    </citation>
    <scope>NUCLEOTIDE SEQUENCE [LARGE SCALE GENOMIC DNA]</scope>
    <source>
        <strain evidence="6 7">LMG 31460</strain>
    </source>
</reference>
<dbReference type="SUPFAM" id="SSF53850">
    <property type="entry name" value="Periplasmic binding protein-like II"/>
    <property type="match status" value="1"/>
</dbReference>
<evidence type="ECO:0000256" key="3">
    <source>
        <dbReference type="ARBA" id="ARBA00022729"/>
    </source>
</evidence>
<dbReference type="PROSITE" id="PS01040">
    <property type="entry name" value="SBP_BACTERIAL_5"/>
    <property type="match status" value="1"/>
</dbReference>
<comment type="similarity">
    <text evidence="2">Belongs to the bacterial solute-binding protein 5 family.</text>
</comment>
<evidence type="ECO:0000313" key="7">
    <source>
        <dbReference type="Proteomes" id="UP000658690"/>
    </source>
</evidence>
<organism evidence="6 7">
    <name type="scientific">Paenibacillus germinis</name>
    <dbReference type="NCBI Taxonomy" id="2654979"/>
    <lineage>
        <taxon>Bacteria</taxon>
        <taxon>Bacillati</taxon>
        <taxon>Bacillota</taxon>
        <taxon>Bacilli</taxon>
        <taxon>Bacillales</taxon>
        <taxon>Paenibacillaceae</taxon>
        <taxon>Paenibacillus</taxon>
    </lineage>
</organism>
<feature type="domain" description="Solute-binding protein family 5" evidence="5">
    <location>
        <begin position="87"/>
        <end position="445"/>
    </location>
</feature>
<name>A0ABX1Z7L0_9BACL</name>
<comment type="caution">
    <text evidence="6">The sequence shown here is derived from an EMBL/GenBank/DDBJ whole genome shotgun (WGS) entry which is preliminary data.</text>
</comment>
<evidence type="ECO:0000256" key="4">
    <source>
        <dbReference type="SAM" id="SignalP"/>
    </source>
</evidence>
<feature type="signal peptide" evidence="4">
    <location>
        <begin position="1"/>
        <end position="21"/>
    </location>
</feature>
<dbReference type="Pfam" id="PF00496">
    <property type="entry name" value="SBP_bac_5"/>
    <property type="match status" value="1"/>
</dbReference>
<evidence type="ECO:0000256" key="1">
    <source>
        <dbReference type="ARBA" id="ARBA00004193"/>
    </source>
</evidence>
<gene>
    <name evidence="6" type="ORF">GC102_27035</name>
</gene>
<dbReference type="EMBL" id="WHOC01000148">
    <property type="protein sequence ID" value="NOU89370.1"/>
    <property type="molecule type" value="Genomic_DNA"/>
</dbReference>
<evidence type="ECO:0000256" key="2">
    <source>
        <dbReference type="ARBA" id="ARBA00005695"/>
    </source>
</evidence>
<sequence length="532" mass="59980">MFNFNPSRRFHRISMMFVIFAILLTGCTSSPKPDGDPTAKATPKEGGTLVISSMIEPETLDATRSTWFDSANGTMYDPLITLDNSGKIIPWLAESYNISEDGKIWTFTLRKGVKFHSGEPLNAEAMKYTIETMLKDSPIKSLLGPVTKVDVINEQTFKIFFSEPFAPFMSTVVGHFLTPIDPKRHKENPDNFGKNPSATGPIMFDKFERGQSVSYKKNPDYNWGGSSVENKGPLHVDEVVFRFLKDDDTRILEFKKGTIQVLSDVPTTYVDDLKKVPGVKIESTLGLGMEYLGMNNQNPMFRDVRVRQALAMAVDRDPINQVAHSGYAQPLFGPLPPTVPGYNEKIEGLAKGMYAKNLEKAKSLLAEAGYKDSKKDGKPFSFELLVTEEPVFQRTAQILQSQFREIGVDMKITITDFATLKDRATKGNYDMFLLYWYYNDPEIMNLVFGTKGINRMHIDNPELEKLLLKGSVETNVDERMKVYEQAQEILVKETPWIPLFTPQTVTATQGIEGFKLNPYTGIMSLNDIRLTK</sequence>
<comment type="subcellular location">
    <subcellularLocation>
        <location evidence="1">Cell membrane</location>
        <topology evidence="1">Lipid-anchor</topology>
    </subcellularLocation>
</comment>
<dbReference type="InterPro" id="IPR039424">
    <property type="entry name" value="SBP_5"/>
</dbReference>
<evidence type="ECO:0000259" key="5">
    <source>
        <dbReference type="Pfam" id="PF00496"/>
    </source>
</evidence>
<proteinExistence type="inferred from homology"/>
<dbReference type="Proteomes" id="UP000658690">
    <property type="component" value="Unassembled WGS sequence"/>
</dbReference>
<dbReference type="InterPro" id="IPR000914">
    <property type="entry name" value="SBP_5_dom"/>
</dbReference>
<dbReference type="CDD" id="cd08492">
    <property type="entry name" value="PBP2_NikA_DppA_OppA_like_15"/>
    <property type="match status" value="1"/>
</dbReference>
<feature type="chain" id="PRO_5047308420" evidence="4">
    <location>
        <begin position="22"/>
        <end position="532"/>
    </location>
</feature>
<dbReference type="PIRSF" id="PIRSF002741">
    <property type="entry name" value="MppA"/>
    <property type="match status" value="1"/>
</dbReference>
<dbReference type="Gene3D" id="3.10.105.10">
    <property type="entry name" value="Dipeptide-binding Protein, Domain 3"/>
    <property type="match status" value="1"/>
</dbReference>
<accession>A0ABX1Z7L0</accession>
<keyword evidence="3 4" id="KW-0732">Signal</keyword>
<dbReference type="InterPro" id="IPR023765">
    <property type="entry name" value="SBP_5_CS"/>
</dbReference>
<dbReference type="PANTHER" id="PTHR30290">
    <property type="entry name" value="PERIPLASMIC BINDING COMPONENT OF ABC TRANSPORTER"/>
    <property type="match status" value="1"/>
</dbReference>
<evidence type="ECO:0000313" key="6">
    <source>
        <dbReference type="EMBL" id="NOU89370.1"/>
    </source>
</evidence>
<protein>
    <submittedName>
        <fullName evidence="6">ABC transporter substrate-binding protein</fullName>
    </submittedName>
</protein>
<dbReference type="RefSeq" id="WP_171692326.1">
    <property type="nucleotide sequence ID" value="NZ_WHOC01000148.1"/>
</dbReference>
<dbReference type="InterPro" id="IPR030678">
    <property type="entry name" value="Peptide/Ni-bd"/>
</dbReference>
<dbReference type="Gene3D" id="3.40.190.10">
    <property type="entry name" value="Periplasmic binding protein-like II"/>
    <property type="match status" value="1"/>
</dbReference>
<keyword evidence="7" id="KW-1185">Reference proteome</keyword>